<keyword evidence="4" id="KW-1185">Reference proteome</keyword>
<gene>
    <name evidence="3" type="primary">lptC</name>
    <name evidence="3" type="ORF">D1O30_08370</name>
</gene>
<protein>
    <submittedName>
        <fullName evidence="3">LPS export ABC transporter periplasmic protein LptC</fullName>
    </submittedName>
</protein>
<name>A0A3M9XUE0_9HYPH</name>
<comment type="caution">
    <text evidence="3">The sequence shown here is derived from an EMBL/GenBank/DDBJ whole genome shotgun (WGS) entry which is preliminary data.</text>
</comment>
<evidence type="ECO:0000313" key="4">
    <source>
        <dbReference type="Proteomes" id="UP000268623"/>
    </source>
</evidence>
<dbReference type="Gene3D" id="2.60.450.10">
    <property type="entry name" value="Lipopolysaccharide (LPS) transport protein A like domain"/>
    <property type="match status" value="1"/>
</dbReference>
<organism evidence="3 4">
    <name type="scientific">Methylocystis hirsuta</name>
    <dbReference type="NCBI Taxonomy" id="369798"/>
    <lineage>
        <taxon>Bacteria</taxon>
        <taxon>Pseudomonadati</taxon>
        <taxon>Pseudomonadota</taxon>
        <taxon>Alphaproteobacteria</taxon>
        <taxon>Hyphomicrobiales</taxon>
        <taxon>Methylocystaceae</taxon>
        <taxon>Methylocystis</taxon>
    </lineage>
</organism>
<dbReference type="OrthoDB" id="7873824at2"/>
<reference evidence="3 4" key="1">
    <citation type="submission" date="2018-08" db="EMBL/GenBank/DDBJ databases">
        <title>Genome sequence of Methylocystis hirsuta CSC1, a methanotroph able to accumulate PHAs.</title>
        <authorList>
            <person name="Bordel S."/>
            <person name="Rodriguez E."/>
            <person name="Gancedo J."/>
            <person name="Munoz R."/>
        </authorList>
    </citation>
    <scope>NUCLEOTIDE SEQUENCE [LARGE SCALE GENOMIC DNA]</scope>
    <source>
        <strain evidence="3 4">CSC1</strain>
    </source>
</reference>
<dbReference type="GO" id="GO:0015221">
    <property type="term" value="F:lipopolysaccharide transmembrane transporter activity"/>
    <property type="evidence" value="ECO:0007669"/>
    <property type="project" value="InterPro"/>
</dbReference>
<evidence type="ECO:0000256" key="1">
    <source>
        <dbReference type="SAM" id="MobiDB-lite"/>
    </source>
</evidence>
<dbReference type="InterPro" id="IPR026265">
    <property type="entry name" value="LptC"/>
</dbReference>
<sequence>MTDVLTGPSARDRLGGLVAPRQSAFPEALRHTTRVARLRRWILWGAGGVVGIVGLGLLISSLRFLPADLSLARVALKGSRIVIESPKLVGYRKDGRPYEVRALVGTQDLAKPDVFELDQLEVRVENAKDNSIVLSAAKGVYNRKADRADMTGGVDIHEDNNFDMRLESAVMDFKDSVMTSDKPVLLKIDGGEVTAQSVEFSQKDRHASFAGGVHSVLYGEGDTPPQTSGAATKD</sequence>
<dbReference type="InterPro" id="IPR010664">
    <property type="entry name" value="LipoPS_assembly_LptC-rel"/>
</dbReference>
<dbReference type="AlphaFoldDB" id="A0A3M9XUE0"/>
<keyword evidence="2" id="KW-1133">Transmembrane helix</keyword>
<dbReference type="Pfam" id="PF06835">
    <property type="entry name" value="LptC"/>
    <property type="match status" value="1"/>
</dbReference>
<dbReference type="GO" id="GO:0005886">
    <property type="term" value="C:plasma membrane"/>
    <property type="evidence" value="ECO:0007669"/>
    <property type="project" value="InterPro"/>
</dbReference>
<evidence type="ECO:0000313" key="3">
    <source>
        <dbReference type="EMBL" id="RNJ51651.1"/>
    </source>
</evidence>
<keyword evidence="2" id="KW-0472">Membrane</keyword>
<proteinExistence type="predicted"/>
<feature type="transmembrane region" description="Helical" evidence="2">
    <location>
        <begin position="41"/>
        <end position="65"/>
    </location>
</feature>
<dbReference type="EMBL" id="QWDD01000001">
    <property type="protein sequence ID" value="RNJ51651.1"/>
    <property type="molecule type" value="Genomic_DNA"/>
</dbReference>
<keyword evidence="2" id="KW-0812">Transmembrane</keyword>
<dbReference type="NCBIfam" id="TIGR04409">
    <property type="entry name" value="LptC_YrbK"/>
    <property type="match status" value="1"/>
</dbReference>
<feature type="compositionally biased region" description="Polar residues" evidence="1">
    <location>
        <begin position="224"/>
        <end position="234"/>
    </location>
</feature>
<accession>A0A3M9XUE0</accession>
<dbReference type="RefSeq" id="WP_123177505.1">
    <property type="nucleotide sequence ID" value="NZ_QWDD01000001.1"/>
</dbReference>
<dbReference type="Proteomes" id="UP000268623">
    <property type="component" value="Unassembled WGS sequence"/>
</dbReference>
<feature type="region of interest" description="Disordered" evidence="1">
    <location>
        <begin position="215"/>
        <end position="234"/>
    </location>
</feature>
<evidence type="ECO:0000256" key="2">
    <source>
        <dbReference type="SAM" id="Phobius"/>
    </source>
</evidence>